<name>A0A4C1Y8J3_EUMVA</name>
<dbReference type="Gene3D" id="3.30.420.10">
    <property type="entry name" value="Ribonuclease H-like superfamily/Ribonuclease H"/>
    <property type="match status" value="1"/>
</dbReference>
<comment type="caution">
    <text evidence="1">The sequence shown here is derived from an EMBL/GenBank/DDBJ whole genome shotgun (WGS) entry which is preliminary data.</text>
</comment>
<dbReference type="InterPro" id="IPR036397">
    <property type="entry name" value="RNaseH_sf"/>
</dbReference>
<protein>
    <recommendedName>
        <fullName evidence="3">Mariner Mos1 transposase</fullName>
    </recommendedName>
</protein>
<proteinExistence type="predicted"/>
<evidence type="ECO:0000313" key="2">
    <source>
        <dbReference type="Proteomes" id="UP000299102"/>
    </source>
</evidence>
<organism evidence="1 2">
    <name type="scientific">Eumeta variegata</name>
    <name type="common">Bagworm moth</name>
    <name type="synonym">Eumeta japonica</name>
    <dbReference type="NCBI Taxonomy" id="151549"/>
    <lineage>
        <taxon>Eukaryota</taxon>
        <taxon>Metazoa</taxon>
        <taxon>Ecdysozoa</taxon>
        <taxon>Arthropoda</taxon>
        <taxon>Hexapoda</taxon>
        <taxon>Insecta</taxon>
        <taxon>Pterygota</taxon>
        <taxon>Neoptera</taxon>
        <taxon>Endopterygota</taxon>
        <taxon>Lepidoptera</taxon>
        <taxon>Glossata</taxon>
        <taxon>Ditrysia</taxon>
        <taxon>Tineoidea</taxon>
        <taxon>Psychidae</taxon>
        <taxon>Oiketicinae</taxon>
        <taxon>Eumeta</taxon>
    </lineage>
</organism>
<keyword evidence="2" id="KW-1185">Reference proteome</keyword>
<dbReference type="EMBL" id="BGZK01001115">
    <property type="protein sequence ID" value="GBP71633.1"/>
    <property type="molecule type" value="Genomic_DNA"/>
</dbReference>
<dbReference type="Proteomes" id="UP000299102">
    <property type="component" value="Unassembled WGS sequence"/>
</dbReference>
<dbReference type="OrthoDB" id="10017160at2759"/>
<dbReference type="AlphaFoldDB" id="A0A4C1Y8J3"/>
<reference evidence="1 2" key="1">
    <citation type="journal article" date="2019" name="Commun. Biol.">
        <title>The bagworm genome reveals a unique fibroin gene that provides high tensile strength.</title>
        <authorList>
            <person name="Kono N."/>
            <person name="Nakamura H."/>
            <person name="Ohtoshi R."/>
            <person name="Tomita M."/>
            <person name="Numata K."/>
            <person name="Arakawa K."/>
        </authorList>
    </citation>
    <scope>NUCLEOTIDE SEQUENCE [LARGE SCALE GENOMIC DNA]</scope>
</reference>
<evidence type="ECO:0000313" key="1">
    <source>
        <dbReference type="EMBL" id="GBP71633.1"/>
    </source>
</evidence>
<accession>A0A4C1Y8J3</accession>
<dbReference type="GO" id="GO:0003676">
    <property type="term" value="F:nucleic acid binding"/>
    <property type="evidence" value="ECO:0007669"/>
    <property type="project" value="InterPro"/>
</dbReference>
<sequence length="111" mass="12731">MKSCARGGSHTNSLRLKKQTPSLRRNVMLIRFKEKASNSLWDIVTDDETSIYCYDPKTKQQSTVWMYRVERKPTKVARERSASKQVITSFFNKTGHVATVALENCRTANSD</sequence>
<gene>
    <name evidence="1" type="ORF">EVAR_53116_1</name>
</gene>
<evidence type="ECO:0008006" key="3">
    <source>
        <dbReference type="Google" id="ProtNLM"/>
    </source>
</evidence>